<keyword evidence="1" id="KW-0479">Metal-binding</keyword>
<evidence type="ECO:0000313" key="4">
    <source>
        <dbReference type="EMBL" id="KAK1618489.1"/>
    </source>
</evidence>
<evidence type="ECO:0000313" key="5">
    <source>
        <dbReference type="Proteomes" id="UP001231189"/>
    </source>
</evidence>
<evidence type="ECO:0000256" key="1">
    <source>
        <dbReference type="PROSITE-ProRule" id="PRU00047"/>
    </source>
</evidence>
<dbReference type="PANTHER" id="PTHR33223">
    <property type="entry name" value="CCHC-TYPE DOMAIN-CONTAINING PROTEIN"/>
    <property type="match status" value="1"/>
</dbReference>
<evidence type="ECO:0000259" key="3">
    <source>
        <dbReference type="PROSITE" id="PS50158"/>
    </source>
</evidence>
<accession>A0AAD8REA6</accession>
<dbReference type="InterPro" id="IPR036875">
    <property type="entry name" value="Znf_CCHC_sf"/>
</dbReference>
<sequence>MEEGATVAGVQAGGRTVSRMKLSPLFPKILTLPASAAVLVAPIKWTKDTVKFGPHFPDHLRSAAHASSSSRAAVPLDLRSWAWGEGKATSAVSKDTQGKKLIKNLEFQPRGDEKRMKIELMAWAKAVASMALGDSVGSTALPHSPVGQRMQYSMAPATRNNNPGGSTSSEDPMLQMLKLLMSDRQAGRVERQANIATLQQIAQIAHNNRSNGNQNHPGSKLKNFQNTKPPMFCKTEEPLDADDWLQSMENNLEVDGVEAAEKVLFATHYLSGSARAWWNSIRAMNGSQMMNWEDFKIKFSRYHVPKGLIKQMRDEFRELKQGKMTVVEYRDRFLTLSRYAPDETDTDEKKKERFLNGLHDEMQTVLVNIPFVDLEALVDSAIQMEGKINQANENRKRRMMRQNGPNNAQKYRPSPSGGFAPRPNKPFVMMPRPNFFSNDGMNPKPEVNNNSKTAPVTPRDNSTVTCFKCGIKGHYANECPQKVIKTAPATPTSAQQQRRIINGRNPNNRNGHLYRMTASEAPEAPNVVMGMFSG</sequence>
<dbReference type="Pfam" id="PF03732">
    <property type="entry name" value="Retrotrans_gag"/>
    <property type="match status" value="1"/>
</dbReference>
<organism evidence="4 5">
    <name type="scientific">Lolium multiflorum</name>
    <name type="common">Italian ryegrass</name>
    <name type="synonym">Lolium perenne subsp. multiflorum</name>
    <dbReference type="NCBI Taxonomy" id="4521"/>
    <lineage>
        <taxon>Eukaryota</taxon>
        <taxon>Viridiplantae</taxon>
        <taxon>Streptophyta</taxon>
        <taxon>Embryophyta</taxon>
        <taxon>Tracheophyta</taxon>
        <taxon>Spermatophyta</taxon>
        <taxon>Magnoliopsida</taxon>
        <taxon>Liliopsida</taxon>
        <taxon>Poales</taxon>
        <taxon>Poaceae</taxon>
        <taxon>BOP clade</taxon>
        <taxon>Pooideae</taxon>
        <taxon>Poodae</taxon>
        <taxon>Poeae</taxon>
        <taxon>Poeae Chloroplast Group 2 (Poeae type)</taxon>
        <taxon>Loliodinae</taxon>
        <taxon>Loliinae</taxon>
        <taxon>Lolium</taxon>
    </lineage>
</organism>
<protein>
    <recommendedName>
        <fullName evidence="3">CCHC-type domain-containing protein</fullName>
    </recommendedName>
</protein>
<dbReference type="Proteomes" id="UP001231189">
    <property type="component" value="Unassembled WGS sequence"/>
</dbReference>
<dbReference type="Pfam" id="PF00098">
    <property type="entry name" value="zf-CCHC"/>
    <property type="match status" value="1"/>
</dbReference>
<feature type="region of interest" description="Disordered" evidence="2">
    <location>
        <begin position="400"/>
        <end position="424"/>
    </location>
</feature>
<feature type="domain" description="CCHC-type" evidence="3">
    <location>
        <begin position="466"/>
        <end position="481"/>
    </location>
</feature>
<dbReference type="GO" id="GO:0008270">
    <property type="term" value="F:zinc ion binding"/>
    <property type="evidence" value="ECO:0007669"/>
    <property type="project" value="UniProtKB-KW"/>
</dbReference>
<dbReference type="EMBL" id="JAUUTY010000006">
    <property type="protein sequence ID" value="KAK1618489.1"/>
    <property type="molecule type" value="Genomic_DNA"/>
</dbReference>
<comment type="caution">
    <text evidence="4">The sequence shown here is derived from an EMBL/GenBank/DDBJ whole genome shotgun (WGS) entry which is preliminary data.</text>
</comment>
<gene>
    <name evidence="4" type="ORF">QYE76_024006</name>
</gene>
<dbReference type="GO" id="GO:0003676">
    <property type="term" value="F:nucleic acid binding"/>
    <property type="evidence" value="ECO:0007669"/>
    <property type="project" value="InterPro"/>
</dbReference>
<keyword evidence="1" id="KW-0862">Zinc</keyword>
<dbReference type="SMART" id="SM00343">
    <property type="entry name" value="ZnF_C2HC"/>
    <property type="match status" value="1"/>
</dbReference>
<dbReference type="SUPFAM" id="SSF57756">
    <property type="entry name" value="Retrovirus zinc finger-like domains"/>
    <property type="match status" value="1"/>
</dbReference>
<dbReference type="Gene3D" id="4.10.60.10">
    <property type="entry name" value="Zinc finger, CCHC-type"/>
    <property type="match status" value="1"/>
</dbReference>
<dbReference type="PROSITE" id="PS50158">
    <property type="entry name" value="ZF_CCHC"/>
    <property type="match status" value="1"/>
</dbReference>
<dbReference type="InterPro" id="IPR001878">
    <property type="entry name" value="Znf_CCHC"/>
</dbReference>
<name>A0AAD8REA6_LOLMU</name>
<dbReference type="PANTHER" id="PTHR33223:SF6">
    <property type="entry name" value="CCHC-TYPE DOMAIN-CONTAINING PROTEIN"/>
    <property type="match status" value="1"/>
</dbReference>
<keyword evidence="1" id="KW-0863">Zinc-finger</keyword>
<keyword evidence="5" id="KW-1185">Reference proteome</keyword>
<reference evidence="4" key="1">
    <citation type="submission" date="2023-07" db="EMBL/GenBank/DDBJ databases">
        <title>A chromosome-level genome assembly of Lolium multiflorum.</title>
        <authorList>
            <person name="Chen Y."/>
            <person name="Copetti D."/>
            <person name="Kolliker R."/>
            <person name="Studer B."/>
        </authorList>
    </citation>
    <scope>NUCLEOTIDE SEQUENCE</scope>
    <source>
        <strain evidence="4">02402/16</strain>
        <tissue evidence="4">Leaf</tissue>
    </source>
</reference>
<evidence type="ECO:0000256" key="2">
    <source>
        <dbReference type="SAM" id="MobiDB-lite"/>
    </source>
</evidence>
<dbReference type="AlphaFoldDB" id="A0AAD8REA6"/>
<proteinExistence type="predicted"/>
<dbReference type="InterPro" id="IPR005162">
    <property type="entry name" value="Retrotrans_gag_dom"/>
</dbReference>